<evidence type="ECO:0000256" key="6">
    <source>
        <dbReference type="PROSITE-ProRule" id="PRU00176"/>
    </source>
</evidence>
<dbReference type="InterPro" id="IPR034365">
    <property type="entry name" value="AtC3H46-like_RRM"/>
</dbReference>
<evidence type="ECO:0000256" key="2">
    <source>
        <dbReference type="ARBA" id="ARBA00022771"/>
    </source>
</evidence>
<keyword evidence="5" id="KW-0238">DNA-binding</keyword>
<evidence type="ECO:0000313" key="8">
    <source>
        <dbReference type="EMBL" id="KAJ6716092.1"/>
    </source>
</evidence>
<dbReference type="InterPro" id="IPR012677">
    <property type="entry name" value="Nucleotide-bd_a/b_plait_sf"/>
</dbReference>
<accession>A0A9Q0TQQ6</accession>
<feature type="domain" description="RRM" evidence="7">
    <location>
        <begin position="321"/>
        <end position="397"/>
    </location>
</feature>
<dbReference type="CDD" id="cd12458">
    <property type="entry name" value="RRM_AtC3H46_like"/>
    <property type="match status" value="1"/>
</dbReference>
<keyword evidence="4 6" id="KW-0694">RNA-binding</keyword>
<dbReference type="GO" id="GO:0003677">
    <property type="term" value="F:DNA binding"/>
    <property type="evidence" value="ECO:0007669"/>
    <property type="project" value="UniProtKB-KW"/>
</dbReference>
<dbReference type="AlphaFoldDB" id="A0A9Q0TQQ6"/>
<dbReference type="PANTHER" id="PTHR24009">
    <property type="entry name" value="RNA-BINDING (RRM/RBD/RNP MOTIFS)"/>
    <property type="match status" value="1"/>
</dbReference>
<keyword evidence="1" id="KW-0479">Metal-binding</keyword>
<evidence type="ECO:0000256" key="3">
    <source>
        <dbReference type="ARBA" id="ARBA00022833"/>
    </source>
</evidence>
<reference evidence="8" key="1">
    <citation type="submission" date="2022-11" db="EMBL/GenBank/DDBJ databases">
        <authorList>
            <person name="Hyden B.L."/>
            <person name="Feng K."/>
            <person name="Yates T."/>
            <person name="Jawdy S."/>
            <person name="Smart L.B."/>
            <person name="Muchero W."/>
        </authorList>
    </citation>
    <scope>NUCLEOTIDE SEQUENCE</scope>
    <source>
        <tissue evidence="8">Shoot tip</tissue>
    </source>
</reference>
<evidence type="ECO:0000313" key="9">
    <source>
        <dbReference type="Proteomes" id="UP001151752"/>
    </source>
</evidence>
<comment type="caution">
    <text evidence="8">The sequence shown here is derived from an EMBL/GenBank/DDBJ whole genome shotgun (WGS) entry which is preliminary data.</text>
</comment>
<keyword evidence="2" id="KW-0863">Zinc-finger</keyword>
<dbReference type="SUPFAM" id="SSF54928">
    <property type="entry name" value="RNA-binding domain, RBD"/>
    <property type="match status" value="1"/>
</dbReference>
<dbReference type="InterPro" id="IPR035979">
    <property type="entry name" value="RBD_domain_sf"/>
</dbReference>
<organism evidence="8 9">
    <name type="scientific">Salix koriyanagi</name>
    <dbReference type="NCBI Taxonomy" id="2511006"/>
    <lineage>
        <taxon>Eukaryota</taxon>
        <taxon>Viridiplantae</taxon>
        <taxon>Streptophyta</taxon>
        <taxon>Embryophyta</taxon>
        <taxon>Tracheophyta</taxon>
        <taxon>Spermatophyta</taxon>
        <taxon>Magnoliopsida</taxon>
        <taxon>eudicotyledons</taxon>
        <taxon>Gunneridae</taxon>
        <taxon>Pentapetalae</taxon>
        <taxon>rosids</taxon>
        <taxon>fabids</taxon>
        <taxon>Malpighiales</taxon>
        <taxon>Salicaceae</taxon>
        <taxon>Saliceae</taxon>
        <taxon>Salix</taxon>
    </lineage>
</organism>
<evidence type="ECO:0000256" key="5">
    <source>
        <dbReference type="ARBA" id="ARBA00023125"/>
    </source>
</evidence>
<dbReference type="EMBL" id="JAPFFM010000014">
    <property type="protein sequence ID" value="KAJ6716092.1"/>
    <property type="molecule type" value="Genomic_DNA"/>
</dbReference>
<reference evidence="8" key="2">
    <citation type="journal article" date="2023" name="Int. J. Mol. Sci.">
        <title>De Novo Assembly and Annotation of 11 Diverse Shrub Willow (Salix) Genomes Reveals Novel Gene Organization in Sex-Linked Regions.</title>
        <authorList>
            <person name="Hyden B."/>
            <person name="Feng K."/>
            <person name="Yates T.B."/>
            <person name="Jawdy S."/>
            <person name="Cereghino C."/>
            <person name="Smart L.B."/>
            <person name="Muchero W."/>
        </authorList>
    </citation>
    <scope>NUCLEOTIDE SEQUENCE</scope>
    <source>
        <tissue evidence="8">Shoot tip</tissue>
    </source>
</reference>
<evidence type="ECO:0000256" key="1">
    <source>
        <dbReference type="ARBA" id="ARBA00022723"/>
    </source>
</evidence>
<protein>
    <submittedName>
        <fullName evidence="8">RNA-BINDING (RRM/RBD/RNP MOTIFS)</fullName>
    </submittedName>
</protein>
<proteinExistence type="predicted"/>
<dbReference type="Proteomes" id="UP001151752">
    <property type="component" value="Chromosome 9"/>
</dbReference>
<sequence length="404" mass="44151">MDSYEAANVVFSRIQNLEPENASKIMGYLLLQDYGEKEMIRLAFGPETLLQNLIYQAKTQLGIPSSTPSTPSSAFIHSSRPSPLCISSSRVPNNNGFDIASSSSPSWPLLSPNSTTSLSYASVVNGAGNINASSTPFQPTASLSKAFSYSNNNDNASDLVDEYELQDRFSFLNDSKSDDLFDPRGELAMSPTAYGDNGLHKRSFSVPGCRFVHGDSADSAAAAGSPSELNEFEQCQEILRSKAAAQQRKIAAASQFMAGATFLPQNKCMNFLNRQQNDSQRLAAAAALMMGDEIHKFGRIRPERSDFSQMGLGGAMSPSARQIYLTFPADSTFREEDVSSYFSFYGPVQDVRIPYQQKRMFGFVTFVFAETVKLILAKGNPHFVCDSRVLVKPYKEKGGSSSSN</sequence>
<dbReference type="InterPro" id="IPR000504">
    <property type="entry name" value="RRM_dom"/>
</dbReference>
<dbReference type="Pfam" id="PF23182">
    <property type="entry name" value="PABC_AtC3H46"/>
    <property type="match status" value="1"/>
</dbReference>
<gene>
    <name evidence="8" type="ORF">OIU74_008763</name>
</gene>
<evidence type="ECO:0000256" key="4">
    <source>
        <dbReference type="ARBA" id="ARBA00022884"/>
    </source>
</evidence>
<name>A0A9Q0TQQ6_9ROSI</name>
<dbReference type="SMART" id="SM00360">
    <property type="entry name" value="RRM"/>
    <property type="match status" value="1"/>
</dbReference>
<dbReference type="Gene3D" id="3.30.70.330">
    <property type="match status" value="1"/>
</dbReference>
<dbReference type="Pfam" id="PF00076">
    <property type="entry name" value="RRM_1"/>
    <property type="match status" value="1"/>
</dbReference>
<dbReference type="PROSITE" id="PS50102">
    <property type="entry name" value="RRM"/>
    <property type="match status" value="1"/>
</dbReference>
<dbReference type="PANTHER" id="PTHR24009:SF11">
    <property type="entry name" value="ZINC FINGER CCCH DOMAIN-CONTAINING PROTEIN 53-LIKE"/>
    <property type="match status" value="1"/>
</dbReference>
<dbReference type="GO" id="GO:0003723">
    <property type="term" value="F:RNA binding"/>
    <property type="evidence" value="ECO:0007669"/>
    <property type="project" value="UniProtKB-UniRule"/>
</dbReference>
<dbReference type="FunFam" id="3.30.70.330:FF:000678">
    <property type="entry name" value="zinc finger CCCH domain-containing protein 53-like isoform X2"/>
    <property type="match status" value="1"/>
</dbReference>
<evidence type="ECO:0000259" key="7">
    <source>
        <dbReference type="PROSITE" id="PS50102"/>
    </source>
</evidence>
<keyword evidence="9" id="KW-1185">Reference proteome</keyword>
<dbReference type="GO" id="GO:0008270">
    <property type="term" value="F:zinc ion binding"/>
    <property type="evidence" value="ECO:0007669"/>
    <property type="project" value="UniProtKB-KW"/>
</dbReference>
<dbReference type="InterPro" id="IPR056276">
    <property type="entry name" value="AtC3H46-like_PABC-like"/>
</dbReference>
<keyword evidence="3" id="KW-0862">Zinc</keyword>